<organism evidence="9 10">
    <name type="scientific">Trametes coccinea (strain BRFM310)</name>
    <name type="common">Pycnoporus coccineus</name>
    <dbReference type="NCBI Taxonomy" id="1353009"/>
    <lineage>
        <taxon>Eukaryota</taxon>
        <taxon>Fungi</taxon>
        <taxon>Dikarya</taxon>
        <taxon>Basidiomycota</taxon>
        <taxon>Agaricomycotina</taxon>
        <taxon>Agaricomycetes</taxon>
        <taxon>Polyporales</taxon>
        <taxon>Polyporaceae</taxon>
        <taxon>Trametes</taxon>
    </lineage>
</organism>
<dbReference type="InterPro" id="IPR012337">
    <property type="entry name" value="RNaseH-like_sf"/>
</dbReference>
<comment type="similarity">
    <text evidence="2">Belongs to the RNase H family.</text>
</comment>
<keyword evidence="5" id="KW-0479">Metal-binding</keyword>
<evidence type="ECO:0000256" key="5">
    <source>
        <dbReference type="ARBA" id="ARBA00022723"/>
    </source>
</evidence>
<evidence type="ECO:0000256" key="6">
    <source>
        <dbReference type="ARBA" id="ARBA00022759"/>
    </source>
</evidence>
<keyword evidence="4" id="KW-0540">Nuclease</keyword>
<feature type="domain" description="RNase H type-1" evidence="8">
    <location>
        <begin position="1"/>
        <end position="117"/>
    </location>
</feature>
<evidence type="ECO:0000256" key="2">
    <source>
        <dbReference type="ARBA" id="ARBA00005300"/>
    </source>
</evidence>
<keyword evidence="7" id="KW-0378">Hydrolase</keyword>
<dbReference type="STRING" id="1353009.A0A1Y2IBI3"/>
<dbReference type="Pfam" id="PF00075">
    <property type="entry name" value="RNase_H"/>
    <property type="match status" value="1"/>
</dbReference>
<evidence type="ECO:0000256" key="1">
    <source>
        <dbReference type="ARBA" id="ARBA00000077"/>
    </source>
</evidence>
<accession>A0A1Y2IBI3</accession>
<dbReference type="PANTHER" id="PTHR10642:SF26">
    <property type="entry name" value="RIBONUCLEASE H1"/>
    <property type="match status" value="1"/>
</dbReference>
<dbReference type="InterPro" id="IPR050092">
    <property type="entry name" value="RNase_H"/>
</dbReference>
<evidence type="ECO:0000259" key="8">
    <source>
        <dbReference type="PROSITE" id="PS50879"/>
    </source>
</evidence>
<evidence type="ECO:0000313" key="10">
    <source>
        <dbReference type="Proteomes" id="UP000193067"/>
    </source>
</evidence>
<keyword evidence="10" id="KW-1185">Reference proteome</keyword>
<dbReference type="PROSITE" id="PS50879">
    <property type="entry name" value="RNASE_H_1"/>
    <property type="match status" value="1"/>
</dbReference>
<dbReference type="GO" id="GO:0043137">
    <property type="term" value="P:DNA replication, removal of RNA primer"/>
    <property type="evidence" value="ECO:0007669"/>
    <property type="project" value="TreeGrafter"/>
</dbReference>
<evidence type="ECO:0000313" key="9">
    <source>
        <dbReference type="EMBL" id="OSC98484.1"/>
    </source>
</evidence>
<dbReference type="InterPro" id="IPR002156">
    <property type="entry name" value="RNaseH_domain"/>
</dbReference>
<dbReference type="SUPFAM" id="SSF53098">
    <property type="entry name" value="Ribonuclease H-like"/>
    <property type="match status" value="1"/>
</dbReference>
<dbReference type="AlphaFoldDB" id="A0A1Y2IBI3"/>
<keyword evidence="6" id="KW-0255">Endonuclease</keyword>
<dbReference type="OrthoDB" id="2800951at2759"/>
<dbReference type="PANTHER" id="PTHR10642">
    <property type="entry name" value="RIBONUCLEASE H1"/>
    <property type="match status" value="1"/>
</dbReference>
<proteinExistence type="inferred from homology"/>
<dbReference type="EC" id="3.1.26.4" evidence="3"/>
<dbReference type="EMBL" id="KZ084137">
    <property type="protein sequence ID" value="OSC98484.1"/>
    <property type="molecule type" value="Genomic_DNA"/>
</dbReference>
<dbReference type="GO" id="GO:0046872">
    <property type="term" value="F:metal ion binding"/>
    <property type="evidence" value="ECO:0007669"/>
    <property type="project" value="UniProtKB-KW"/>
</dbReference>
<gene>
    <name evidence="9" type="ORF">PYCCODRAFT_1447382</name>
</gene>
<dbReference type="GO" id="GO:0004523">
    <property type="term" value="F:RNA-DNA hybrid ribonuclease activity"/>
    <property type="evidence" value="ECO:0007669"/>
    <property type="project" value="UniProtKB-EC"/>
</dbReference>
<evidence type="ECO:0000256" key="3">
    <source>
        <dbReference type="ARBA" id="ARBA00012180"/>
    </source>
</evidence>
<comment type="catalytic activity">
    <reaction evidence="1">
        <text>Endonucleolytic cleavage to 5'-phosphomonoester.</text>
        <dbReference type="EC" id="3.1.26.4"/>
    </reaction>
</comment>
<evidence type="ECO:0000256" key="4">
    <source>
        <dbReference type="ARBA" id="ARBA00022722"/>
    </source>
</evidence>
<protein>
    <recommendedName>
        <fullName evidence="3">ribonuclease H</fullName>
        <ecNumber evidence="3">3.1.26.4</ecNumber>
    </recommendedName>
</protein>
<dbReference type="GO" id="GO:0003676">
    <property type="term" value="F:nucleic acid binding"/>
    <property type="evidence" value="ECO:0007669"/>
    <property type="project" value="InterPro"/>
</dbReference>
<dbReference type="Gene3D" id="3.30.420.10">
    <property type="entry name" value="Ribonuclease H-like superfamily/Ribonuclease H"/>
    <property type="match status" value="1"/>
</dbReference>
<dbReference type="Proteomes" id="UP000193067">
    <property type="component" value="Unassembled WGS sequence"/>
</dbReference>
<sequence>MDRASTEEPETQKRVVVCGSGLVTPGMRTNESPHRLVPPFAPLHIVSDSKYVVEGLTKHAAKWEQKGWIEVANAGAFQDALALLRTRSAPTMLRWVKGHTGIEGNEGADELADRGASLDRQYLPTHKQPPREFLVQGALLKSATQRTLYRGIKAKQTDLDRKATTRNLQIAVEAMMAHSGRAPTTSKIWEALRRDPIPKKIRDFLWKAMHDAYRVGKYWENIPGYEDRARCAKCGSHESMMHILQDCGATETRLVWKIMRRTLGEAGIAIGEQPSFGLYLSAAAIEIRGSEGVLRQGATRLARILIPEAAYMVWRLRCRRVIEWSSHPEKTHSANAVTKEWLALLGKRLRGDQMAASAPYAKASKVSAHSASEMWCHLVDQATLRTNDWAGSPGVLVAPNNQRVHDQ</sequence>
<dbReference type="InterPro" id="IPR036397">
    <property type="entry name" value="RNaseH_sf"/>
</dbReference>
<name>A0A1Y2IBI3_TRAC3</name>
<reference evidence="9 10" key="1">
    <citation type="journal article" date="2015" name="Biotechnol. Biofuels">
        <title>Enhanced degradation of softwood versus hardwood by the white-rot fungus Pycnoporus coccineus.</title>
        <authorList>
            <person name="Couturier M."/>
            <person name="Navarro D."/>
            <person name="Chevret D."/>
            <person name="Henrissat B."/>
            <person name="Piumi F."/>
            <person name="Ruiz-Duenas F.J."/>
            <person name="Martinez A.T."/>
            <person name="Grigoriev I.V."/>
            <person name="Riley R."/>
            <person name="Lipzen A."/>
            <person name="Berrin J.G."/>
            <person name="Master E.R."/>
            <person name="Rosso M.N."/>
        </authorList>
    </citation>
    <scope>NUCLEOTIDE SEQUENCE [LARGE SCALE GENOMIC DNA]</scope>
    <source>
        <strain evidence="9 10">BRFM310</strain>
    </source>
</reference>
<evidence type="ECO:0000256" key="7">
    <source>
        <dbReference type="ARBA" id="ARBA00022801"/>
    </source>
</evidence>